<evidence type="ECO:0000256" key="11">
    <source>
        <dbReference type="ARBA" id="ARBA00070140"/>
    </source>
</evidence>
<evidence type="ECO:0000256" key="4">
    <source>
        <dbReference type="ARBA" id="ARBA00022737"/>
    </source>
</evidence>
<evidence type="ECO:0000256" key="2">
    <source>
        <dbReference type="ARBA" id="ARBA00008189"/>
    </source>
</evidence>
<keyword evidence="4" id="KW-0677">Repeat</keyword>
<feature type="compositionally biased region" description="Basic and acidic residues" evidence="12">
    <location>
        <begin position="339"/>
        <end position="350"/>
    </location>
</feature>
<feature type="domain" description="WRKY" evidence="13">
    <location>
        <begin position="267"/>
        <end position="325"/>
    </location>
</feature>
<dbReference type="STRING" id="4537.A0A0E0LWG4"/>
<comment type="similarity">
    <text evidence="2">Belongs to the WRKY group II-a family.</text>
</comment>
<dbReference type="SMART" id="SM00774">
    <property type="entry name" value="WRKY"/>
    <property type="match status" value="2"/>
</dbReference>
<name>A0A0E0LWG4_ORYPU</name>
<evidence type="ECO:0000256" key="6">
    <source>
        <dbReference type="ARBA" id="ARBA00023015"/>
    </source>
</evidence>
<dbReference type="GO" id="GO:0043565">
    <property type="term" value="F:sequence-specific DNA binding"/>
    <property type="evidence" value="ECO:0007669"/>
    <property type="project" value="InterPro"/>
</dbReference>
<accession>A0A0E0LWG4</accession>
<feature type="region of interest" description="Disordered" evidence="12">
    <location>
        <begin position="537"/>
        <end position="556"/>
    </location>
</feature>
<dbReference type="Proteomes" id="UP000026962">
    <property type="component" value="Chromosome 8"/>
</dbReference>
<feature type="region of interest" description="Disordered" evidence="12">
    <location>
        <begin position="227"/>
        <end position="258"/>
    </location>
</feature>
<keyword evidence="8" id="KW-0010">Activator</keyword>
<feature type="compositionally biased region" description="Low complexity" evidence="12">
    <location>
        <begin position="544"/>
        <end position="556"/>
    </location>
</feature>
<evidence type="ECO:0000256" key="10">
    <source>
        <dbReference type="ARBA" id="ARBA00023242"/>
    </source>
</evidence>
<feature type="domain" description="WRKY" evidence="13">
    <location>
        <begin position="474"/>
        <end position="539"/>
    </location>
</feature>
<feature type="region of interest" description="Disordered" evidence="12">
    <location>
        <begin position="29"/>
        <end position="51"/>
    </location>
</feature>
<keyword evidence="10" id="KW-0539">Nucleus</keyword>
<dbReference type="PANTHER" id="PTHR31221">
    <property type="entry name" value="WRKY TRANSCRIPTION FACTOR PROTEIN 1-RELATED"/>
    <property type="match status" value="1"/>
</dbReference>
<evidence type="ECO:0000256" key="7">
    <source>
        <dbReference type="ARBA" id="ARBA00023125"/>
    </source>
</evidence>
<protein>
    <recommendedName>
        <fullName evidence="11">WRKY transcription factor WRKY24</fullName>
    </recommendedName>
</protein>
<evidence type="ECO:0000256" key="3">
    <source>
        <dbReference type="ARBA" id="ARBA00022682"/>
    </source>
</evidence>
<dbReference type="SUPFAM" id="SSF118290">
    <property type="entry name" value="WRKY DNA-binding domain"/>
    <property type="match status" value="2"/>
</dbReference>
<proteinExistence type="inferred from homology"/>
<dbReference type="OMA" id="YKGSHSH"/>
<keyword evidence="6" id="KW-0805">Transcription regulation</keyword>
<reference evidence="14" key="2">
    <citation type="submission" date="2018-05" db="EMBL/GenBank/DDBJ databases">
        <title>OpunRS2 (Oryza punctata Reference Sequence Version 2).</title>
        <authorList>
            <person name="Zhang J."/>
            <person name="Kudrna D."/>
            <person name="Lee S."/>
            <person name="Talag J."/>
            <person name="Welchert J."/>
            <person name="Wing R.A."/>
        </authorList>
    </citation>
    <scope>NUCLEOTIDE SEQUENCE [LARGE SCALE GENOMIC DNA]</scope>
</reference>
<feature type="compositionally biased region" description="Polar residues" evidence="12">
    <location>
        <begin position="243"/>
        <end position="252"/>
    </location>
</feature>
<evidence type="ECO:0000256" key="1">
    <source>
        <dbReference type="ARBA" id="ARBA00004123"/>
    </source>
</evidence>
<dbReference type="Pfam" id="PF03106">
    <property type="entry name" value="WRKY"/>
    <property type="match status" value="2"/>
</dbReference>
<evidence type="ECO:0000313" key="14">
    <source>
        <dbReference type="EnsemblPlants" id="OPUNC08G17390.1"/>
    </source>
</evidence>
<keyword evidence="7" id="KW-0238">DNA-binding</keyword>
<dbReference type="PROSITE" id="PS50811">
    <property type="entry name" value="WRKY"/>
    <property type="match status" value="2"/>
</dbReference>
<dbReference type="InterPro" id="IPR036576">
    <property type="entry name" value="WRKY_dom_sf"/>
</dbReference>
<keyword evidence="15" id="KW-1185">Reference proteome</keyword>
<evidence type="ECO:0000313" key="15">
    <source>
        <dbReference type="Proteomes" id="UP000026962"/>
    </source>
</evidence>
<dbReference type="Gene3D" id="2.20.25.80">
    <property type="entry name" value="WRKY domain"/>
    <property type="match status" value="2"/>
</dbReference>
<sequence>MDDWMLPSPSPRTLMSSFLNEEFSSGPFSDIFGDNGSNKHQDGLGKSKAFVDSSREETAQLAKKFESNFFGANQKSSSNGCLSERMAARTGFGVLKIDTSRVGYSAPIRSPVTIPPGVSPRELLESPVFLPNAIAQPSPTTGKLPFLMPSNVKPSIPKKTEDETRHDRVFFFQPILGSKPPTFPVAEKGFSVNHQNQTSVTDNHQELNLQSSSTAAKDFASATIVKPKTSDSMLHNDDHPSPANDQGESATNKNEEYSSDLIITPAEDGYNWRKYGQKQVKNSEHPRSYYKCTYPNCSVKKKVEHSQDGQITEIVYKGSHSHPLPSSNRRPGVPCSHFNDLKGDHSEKFGSKSGEATATSWENAADGHLQDVHSEVLETKLPASITTTEHADKSVMDKQEAVDISSMLSNEEDDRLTHCAPLSLGFDANDDDAEHKRRKMDVYAATSTSTNAIDIGAVASRAVREPRVVVQTTSDVDILDDGYRWRKYGQKVVKGNPNPRSYYKCTHPACSVRKHVERSSHDLKSVITTYEGKHNHEVPAARNSGHPSSGSAAAPQATNGLLHRTPEPAQGGSFAQFGDHAAAAAAAYGSAAGNRPADQFGAGATAAGFSFGMLPRSIATPAPSPVIAVPAQTAGRPPAMQGYPGLVLPRGEMKVNLLPQSGNAGAAASQQLMGRLPKQHPQM</sequence>
<dbReference type="GO" id="GO:0009740">
    <property type="term" value="P:gibberellic acid mediated signaling pathway"/>
    <property type="evidence" value="ECO:0007669"/>
    <property type="project" value="UniProtKB-KW"/>
</dbReference>
<keyword evidence="3" id="KW-0938">Abscisic acid signaling pathway</keyword>
<reference evidence="14" key="1">
    <citation type="submission" date="2015-04" db="UniProtKB">
        <authorList>
            <consortium name="EnsemblPlants"/>
        </authorList>
    </citation>
    <scope>IDENTIFICATION</scope>
</reference>
<dbReference type="InterPro" id="IPR044810">
    <property type="entry name" value="WRKY_plant"/>
</dbReference>
<dbReference type="InterPro" id="IPR003657">
    <property type="entry name" value="WRKY_dom"/>
</dbReference>
<feature type="region of interest" description="Disordered" evidence="12">
    <location>
        <begin position="318"/>
        <end position="356"/>
    </location>
</feature>
<dbReference type="GO" id="GO:0009738">
    <property type="term" value="P:abscisic acid-activated signaling pathway"/>
    <property type="evidence" value="ECO:0007669"/>
    <property type="project" value="UniProtKB-KW"/>
</dbReference>
<evidence type="ECO:0000256" key="9">
    <source>
        <dbReference type="ARBA" id="ARBA00023163"/>
    </source>
</evidence>
<dbReference type="eggNOG" id="ENOG502QU86">
    <property type="taxonomic scope" value="Eukaryota"/>
</dbReference>
<evidence type="ECO:0000256" key="8">
    <source>
        <dbReference type="ARBA" id="ARBA00023159"/>
    </source>
</evidence>
<dbReference type="EnsemblPlants" id="OPUNC08G17390.1">
    <property type="protein sequence ID" value="OPUNC08G17390.1"/>
    <property type="gene ID" value="OPUNC08G17390"/>
</dbReference>
<dbReference type="Gramene" id="OPUNC08G17390.1">
    <property type="protein sequence ID" value="OPUNC08G17390.1"/>
    <property type="gene ID" value="OPUNC08G17390"/>
</dbReference>
<dbReference type="GO" id="GO:0003700">
    <property type="term" value="F:DNA-binding transcription factor activity"/>
    <property type="evidence" value="ECO:0007669"/>
    <property type="project" value="InterPro"/>
</dbReference>
<dbReference type="PANTHER" id="PTHR31221:SF338">
    <property type="entry name" value="OS08G0499300 PROTEIN"/>
    <property type="match status" value="1"/>
</dbReference>
<dbReference type="GO" id="GO:0005634">
    <property type="term" value="C:nucleus"/>
    <property type="evidence" value="ECO:0007669"/>
    <property type="project" value="UniProtKB-SubCell"/>
</dbReference>
<dbReference type="AlphaFoldDB" id="A0A0E0LWG4"/>
<keyword evidence="9" id="KW-0804">Transcription</keyword>
<dbReference type="HOGENOM" id="CLU_012086_3_0_1"/>
<organism evidence="14">
    <name type="scientific">Oryza punctata</name>
    <name type="common">Red rice</name>
    <dbReference type="NCBI Taxonomy" id="4537"/>
    <lineage>
        <taxon>Eukaryota</taxon>
        <taxon>Viridiplantae</taxon>
        <taxon>Streptophyta</taxon>
        <taxon>Embryophyta</taxon>
        <taxon>Tracheophyta</taxon>
        <taxon>Spermatophyta</taxon>
        <taxon>Magnoliopsida</taxon>
        <taxon>Liliopsida</taxon>
        <taxon>Poales</taxon>
        <taxon>Poaceae</taxon>
        <taxon>BOP clade</taxon>
        <taxon>Oryzoideae</taxon>
        <taxon>Oryzeae</taxon>
        <taxon>Oryzinae</taxon>
        <taxon>Oryza</taxon>
    </lineage>
</organism>
<comment type="subcellular location">
    <subcellularLocation>
        <location evidence="1">Nucleus</location>
    </subcellularLocation>
</comment>
<evidence type="ECO:0000256" key="12">
    <source>
        <dbReference type="SAM" id="MobiDB-lite"/>
    </source>
</evidence>
<keyword evidence="5" id="KW-0939">Gibberellin signaling pathway</keyword>
<dbReference type="FunFam" id="2.20.25.80:FF:000001">
    <property type="entry name" value="WRKY transcription factor 33"/>
    <property type="match status" value="1"/>
</dbReference>
<evidence type="ECO:0000256" key="5">
    <source>
        <dbReference type="ARBA" id="ARBA00022941"/>
    </source>
</evidence>
<evidence type="ECO:0000259" key="13">
    <source>
        <dbReference type="PROSITE" id="PS50811"/>
    </source>
</evidence>
<dbReference type="FunFam" id="2.20.25.80:FF:000006">
    <property type="entry name" value="WRKY transcription factor"/>
    <property type="match status" value="1"/>
</dbReference>